<dbReference type="EMBL" id="HG792015">
    <property type="protein sequence ID" value="CDM29260.1"/>
    <property type="molecule type" value="Genomic_DNA"/>
</dbReference>
<dbReference type="Proteomes" id="UP000030686">
    <property type="component" value="Unassembled WGS sequence"/>
</dbReference>
<accession>W6PZ30</accession>
<dbReference type="STRING" id="1365484.W6PZ30"/>
<name>W6PZ30_PENRF</name>
<protein>
    <recommendedName>
        <fullName evidence="3">Terpenoid synthase</fullName>
    </recommendedName>
</protein>
<dbReference type="Gene3D" id="1.10.600.10">
    <property type="entry name" value="Farnesyl Diphosphate Synthase"/>
    <property type="match status" value="1"/>
</dbReference>
<reference evidence="1" key="1">
    <citation type="journal article" date="2014" name="Nat. Commun.">
        <title>Multiple recent horizontal transfers of a large genomic region in cheese making fungi.</title>
        <authorList>
            <person name="Cheeseman K."/>
            <person name="Ropars J."/>
            <person name="Renault P."/>
            <person name="Dupont J."/>
            <person name="Gouzy J."/>
            <person name="Branca A."/>
            <person name="Abraham A.L."/>
            <person name="Ceppi M."/>
            <person name="Conseiller E."/>
            <person name="Debuchy R."/>
            <person name="Malagnac F."/>
            <person name="Goarin A."/>
            <person name="Silar P."/>
            <person name="Lacoste S."/>
            <person name="Sallet E."/>
            <person name="Bensimon A."/>
            <person name="Giraud T."/>
            <person name="Brygoo Y."/>
        </authorList>
    </citation>
    <scope>NUCLEOTIDE SEQUENCE [LARGE SCALE GENOMIC DNA]</scope>
    <source>
        <strain evidence="1">FM164</strain>
    </source>
</reference>
<dbReference type="AlphaFoldDB" id="W6PZ30"/>
<sequence>MCAASVVEIDNCQPKSPASRMQLIEVAMHRIQRICIWKKLTNERRRKVALAVNRPILSSYLYSTNNSNSARQYSTAQNAPCAIPASQLESKTHPLGWELIQAQVEPYFGDNWNFPSEKEKKGFLGLGLSRAFSHFFPLTLYDRIDVTCKMLYLSLLIDDQLEKMSFTQMLSYRDRLMKVALGAASPDRCICLEWMLHDTVMAMRSMDEVLANDVAQGFCQLLQAQTSQERTTANTLGSYLKFRETDVGKTLYTALIRFGAKLDLTPTALENTAALESTAFRHVSVMNDIYSWEREWKVYQENPTDGAQPFSAIYILANETGLPYTACRRLMYSYCRELELVFKQSSVEIRHNTMEGLTHELEMYIKGLEYFMCGIELWSQWTPRYRQ</sequence>
<proteinExistence type="predicted"/>
<evidence type="ECO:0000313" key="1">
    <source>
        <dbReference type="EMBL" id="CDM29260.1"/>
    </source>
</evidence>
<dbReference type="OrthoDB" id="3004402at2759"/>
<dbReference type="SUPFAM" id="SSF48576">
    <property type="entry name" value="Terpenoid synthases"/>
    <property type="match status" value="1"/>
</dbReference>
<dbReference type="InterPro" id="IPR008949">
    <property type="entry name" value="Isoprenoid_synthase_dom_sf"/>
</dbReference>
<dbReference type="OMA" id="IYCPRYH"/>
<gene>
    <name evidence="1" type="ORF">PROQFM164_S01g003072</name>
</gene>
<organism evidence="1 2">
    <name type="scientific">Penicillium roqueforti (strain FM164)</name>
    <dbReference type="NCBI Taxonomy" id="1365484"/>
    <lineage>
        <taxon>Eukaryota</taxon>
        <taxon>Fungi</taxon>
        <taxon>Dikarya</taxon>
        <taxon>Ascomycota</taxon>
        <taxon>Pezizomycotina</taxon>
        <taxon>Eurotiomycetes</taxon>
        <taxon>Eurotiomycetidae</taxon>
        <taxon>Eurotiales</taxon>
        <taxon>Aspergillaceae</taxon>
        <taxon>Penicillium</taxon>
    </lineage>
</organism>
<evidence type="ECO:0000313" key="2">
    <source>
        <dbReference type="Proteomes" id="UP000030686"/>
    </source>
</evidence>
<evidence type="ECO:0008006" key="3">
    <source>
        <dbReference type="Google" id="ProtNLM"/>
    </source>
</evidence>
<keyword evidence="2" id="KW-1185">Reference proteome</keyword>
<dbReference type="Pfam" id="PF19086">
    <property type="entry name" value="Terpene_syn_C_2"/>
    <property type="match status" value="1"/>
</dbReference>